<dbReference type="EMBL" id="KZ293430">
    <property type="protein sequence ID" value="PBK69043.1"/>
    <property type="molecule type" value="Genomic_DNA"/>
</dbReference>
<dbReference type="Pfam" id="PF13391">
    <property type="entry name" value="HNH_2"/>
    <property type="match status" value="1"/>
</dbReference>
<reference evidence="3" key="1">
    <citation type="journal article" date="2017" name="Nat. Ecol. Evol.">
        <title>Genome expansion and lineage-specific genetic innovations in the forest pathogenic fungi Armillaria.</title>
        <authorList>
            <person name="Sipos G."/>
            <person name="Prasanna A.N."/>
            <person name="Walter M.C."/>
            <person name="O'Connor E."/>
            <person name="Balint B."/>
            <person name="Krizsan K."/>
            <person name="Kiss B."/>
            <person name="Hess J."/>
            <person name="Varga T."/>
            <person name="Slot J."/>
            <person name="Riley R."/>
            <person name="Boka B."/>
            <person name="Rigling D."/>
            <person name="Barry K."/>
            <person name="Lee J."/>
            <person name="Mihaltcheva S."/>
            <person name="LaButti K."/>
            <person name="Lipzen A."/>
            <person name="Waldron R."/>
            <person name="Moloney N.M."/>
            <person name="Sperisen C."/>
            <person name="Kredics L."/>
            <person name="Vagvoelgyi C."/>
            <person name="Patrignani A."/>
            <person name="Fitzpatrick D."/>
            <person name="Nagy I."/>
            <person name="Doyle S."/>
            <person name="Anderson J.B."/>
            <person name="Grigoriev I.V."/>
            <person name="Gueldener U."/>
            <person name="Muensterkoetter M."/>
            <person name="Nagy L.G."/>
        </authorList>
    </citation>
    <scope>NUCLEOTIDE SEQUENCE [LARGE SCALE GENOMIC DNA]</scope>
    <source>
        <strain evidence="3">28-4</strain>
    </source>
</reference>
<keyword evidence="3" id="KW-1185">Reference proteome</keyword>
<dbReference type="InterPro" id="IPR003615">
    <property type="entry name" value="HNH_nuc"/>
</dbReference>
<dbReference type="Proteomes" id="UP000218334">
    <property type="component" value="Unassembled WGS sequence"/>
</dbReference>
<evidence type="ECO:0000313" key="3">
    <source>
        <dbReference type="Proteomes" id="UP000218334"/>
    </source>
</evidence>
<feature type="domain" description="HNH nuclease" evidence="1">
    <location>
        <begin position="182"/>
        <end position="275"/>
    </location>
</feature>
<dbReference type="AlphaFoldDB" id="A0A2H3BYS1"/>
<name>A0A2H3BYS1_9AGAR</name>
<proteinExistence type="predicted"/>
<organism evidence="2 3">
    <name type="scientific">Armillaria solidipes</name>
    <dbReference type="NCBI Taxonomy" id="1076256"/>
    <lineage>
        <taxon>Eukaryota</taxon>
        <taxon>Fungi</taxon>
        <taxon>Dikarya</taxon>
        <taxon>Basidiomycota</taxon>
        <taxon>Agaricomycotina</taxon>
        <taxon>Agaricomycetes</taxon>
        <taxon>Agaricomycetidae</taxon>
        <taxon>Agaricales</taxon>
        <taxon>Marasmiineae</taxon>
        <taxon>Physalacriaceae</taxon>
        <taxon>Armillaria</taxon>
    </lineage>
</organism>
<protein>
    <recommendedName>
        <fullName evidence="1">HNH nuclease domain-containing protein</fullName>
    </recommendedName>
</protein>
<evidence type="ECO:0000259" key="1">
    <source>
        <dbReference type="Pfam" id="PF13391"/>
    </source>
</evidence>
<accession>A0A2H3BYS1</accession>
<evidence type="ECO:0000313" key="2">
    <source>
        <dbReference type="EMBL" id="PBK69043.1"/>
    </source>
</evidence>
<gene>
    <name evidence="2" type="ORF">ARMSODRAFT_957354</name>
</gene>
<sequence>MPHAHSASVSSNESDSSSWSTISDVFFTSVQEKMESRTPTRTFIVRAQVDISLLRDDPGCHLERPSTVDKDIHPEAVLEAMLNHATGAEEDDSKTPRRYVACAITTAGQDYGIEQLIELANTWVRYLFWPFKANESNIRGHHSASEIATPTLNETETFHFKGSRLRKGTFEDTVKERDGSRCIISKVIDRKSTTRDPTEIVADVEAAHIFKRAVAAGKRSKNSLAEYATWDILRHFIALSEEQVAELDDNIDYVYNGITLEHTLHSIFDEFGWSLRPDPDHHDRYHFEYFIGNPPVTMDIRNIGVISFEGCSAELRPSRQLIQFHYSLAKVLRASGAGEVIESMMKRFLGGGSKSFTMNANDLDIYLSSERMSMMTV</sequence>
<dbReference type="STRING" id="1076256.A0A2H3BYS1"/>